<protein>
    <recommendedName>
        <fullName evidence="7">Enkurin domain-containing protein</fullName>
    </recommendedName>
</protein>
<comment type="subcellular location">
    <subcellularLocation>
        <location evidence="1">Cell projection</location>
        <location evidence="1">Cilium</location>
    </subcellularLocation>
    <subcellularLocation>
        <location evidence="2">Cytoplasm</location>
        <location evidence="2">Cytoskeleton</location>
    </subcellularLocation>
</comment>
<dbReference type="GO" id="GO:0005856">
    <property type="term" value="C:cytoskeleton"/>
    <property type="evidence" value="ECO:0007669"/>
    <property type="project" value="UniProtKB-SubCell"/>
</dbReference>
<dbReference type="EMBL" id="JALLPJ020001165">
    <property type="protein sequence ID" value="KAL3775159.1"/>
    <property type="molecule type" value="Genomic_DNA"/>
</dbReference>
<organism evidence="8 9">
    <name type="scientific">Cyclotella atomus</name>
    <dbReference type="NCBI Taxonomy" id="382360"/>
    <lineage>
        <taxon>Eukaryota</taxon>
        <taxon>Sar</taxon>
        <taxon>Stramenopiles</taxon>
        <taxon>Ochrophyta</taxon>
        <taxon>Bacillariophyta</taxon>
        <taxon>Coscinodiscophyceae</taxon>
        <taxon>Thalassiosirophycidae</taxon>
        <taxon>Stephanodiscales</taxon>
        <taxon>Stephanodiscaceae</taxon>
        <taxon>Cyclotella</taxon>
    </lineage>
</organism>
<accession>A0ABD3NGW7</accession>
<dbReference type="InterPro" id="IPR027012">
    <property type="entry name" value="Enkurin_dom"/>
</dbReference>
<evidence type="ECO:0000313" key="8">
    <source>
        <dbReference type="EMBL" id="KAL3775159.1"/>
    </source>
</evidence>
<dbReference type="InterPro" id="IPR052102">
    <property type="entry name" value="Enkurin_domain-protein"/>
</dbReference>
<feature type="region of interest" description="Disordered" evidence="6">
    <location>
        <begin position="158"/>
        <end position="193"/>
    </location>
</feature>
<proteinExistence type="predicted"/>
<keyword evidence="3" id="KW-0963">Cytoplasm</keyword>
<dbReference type="AlphaFoldDB" id="A0ABD3NGW7"/>
<sequence>MIVSFRHDHTQSENWSPRSLANLIAKRQNSGEDAKCLIAPLPIEHTAEEGSDQSYTATHNKKKLPKNHIKANRRALKEKQRTNKNAAQEKEQQEKNKQLKIQQKKQQRFGKIASRLHESTSSVTAARDEIESIQSFPLNLEESTAASNQEFHIAFGQKVPTSSSSSTRPSQNQRPSSNGEEFTRHKSYGKTPAYITTRRAKIKREEQERLEKEANAPPAPGLVLLAESERLETLRILEENERIEREKLINIPFAMNANRAARLREEIEYRLKEIENAKAIFSKDRVFVAQDED</sequence>
<evidence type="ECO:0000313" key="9">
    <source>
        <dbReference type="Proteomes" id="UP001530400"/>
    </source>
</evidence>
<keyword evidence="9" id="KW-1185">Reference proteome</keyword>
<evidence type="ECO:0000256" key="6">
    <source>
        <dbReference type="SAM" id="MobiDB-lite"/>
    </source>
</evidence>
<dbReference type="GO" id="GO:0005929">
    <property type="term" value="C:cilium"/>
    <property type="evidence" value="ECO:0007669"/>
    <property type="project" value="UniProtKB-SubCell"/>
</dbReference>
<evidence type="ECO:0000259" key="7">
    <source>
        <dbReference type="PROSITE" id="PS51665"/>
    </source>
</evidence>
<feature type="compositionally biased region" description="Basic and acidic residues" evidence="6">
    <location>
        <begin position="75"/>
        <end position="97"/>
    </location>
</feature>
<keyword evidence="4" id="KW-0206">Cytoskeleton</keyword>
<keyword evidence="5" id="KW-0966">Cell projection</keyword>
<dbReference type="Pfam" id="PF13864">
    <property type="entry name" value="Enkurin"/>
    <property type="match status" value="1"/>
</dbReference>
<dbReference type="PROSITE" id="PS51665">
    <property type="entry name" value="ENKURIN"/>
    <property type="match status" value="1"/>
</dbReference>
<comment type="caution">
    <text evidence="8">The sequence shown here is derived from an EMBL/GenBank/DDBJ whole genome shotgun (WGS) entry which is preliminary data.</text>
</comment>
<evidence type="ECO:0000256" key="1">
    <source>
        <dbReference type="ARBA" id="ARBA00004138"/>
    </source>
</evidence>
<name>A0ABD3NGW7_9STRA</name>
<reference evidence="8 9" key="1">
    <citation type="submission" date="2024-10" db="EMBL/GenBank/DDBJ databases">
        <title>Updated reference genomes for cyclostephanoid diatoms.</title>
        <authorList>
            <person name="Roberts W.R."/>
            <person name="Alverson A.J."/>
        </authorList>
    </citation>
    <scope>NUCLEOTIDE SEQUENCE [LARGE SCALE GENOMIC DNA]</scope>
    <source>
        <strain evidence="8 9">AJA010-31</strain>
    </source>
</reference>
<feature type="region of interest" description="Disordered" evidence="6">
    <location>
        <begin position="47"/>
        <end position="125"/>
    </location>
</feature>
<feature type="compositionally biased region" description="Low complexity" evidence="6">
    <location>
        <begin position="161"/>
        <end position="177"/>
    </location>
</feature>
<dbReference type="PANTHER" id="PTHR21490">
    <property type="entry name" value="ENKURIN-RELATED"/>
    <property type="match status" value="1"/>
</dbReference>
<feature type="domain" description="Enkurin" evidence="7">
    <location>
        <begin position="197"/>
        <end position="289"/>
    </location>
</feature>
<evidence type="ECO:0000256" key="2">
    <source>
        <dbReference type="ARBA" id="ARBA00004245"/>
    </source>
</evidence>
<dbReference type="PANTHER" id="PTHR21490:SF2">
    <property type="entry name" value="ENKURIN DOMAIN-CONTAINING PROTEIN 1"/>
    <property type="match status" value="1"/>
</dbReference>
<evidence type="ECO:0000256" key="5">
    <source>
        <dbReference type="ARBA" id="ARBA00023273"/>
    </source>
</evidence>
<evidence type="ECO:0000256" key="3">
    <source>
        <dbReference type="ARBA" id="ARBA00022490"/>
    </source>
</evidence>
<feature type="compositionally biased region" description="Basic residues" evidence="6">
    <location>
        <begin position="59"/>
        <end position="74"/>
    </location>
</feature>
<dbReference type="Proteomes" id="UP001530400">
    <property type="component" value="Unassembled WGS sequence"/>
</dbReference>
<gene>
    <name evidence="8" type="ORF">ACHAWO_002618</name>
</gene>
<evidence type="ECO:0000256" key="4">
    <source>
        <dbReference type="ARBA" id="ARBA00023212"/>
    </source>
</evidence>